<feature type="non-terminal residue" evidence="1">
    <location>
        <position position="1"/>
    </location>
</feature>
<reference evidence="1" key="1">
    <citation type="submission" date="2018-05" db="EMBL/GenBank/DDBJ databases">
        <authorList>
            <person name="Lanie J.A."/>
            <person name="Ng W.-L."/>
            <person name="Kazmierczak K.M."/>
            <person name="Andrzejewski T.M."/>
            <person name="Davidsen T.M."/>
            <person name="Wayne K.J."/>
            <person name="Tettelin H."/>
            <person name="Glass J.I."/>
            <person name="Rusch D."/>
            <person name="Podicherti R."/>
            <person name="Tsui H.-C.T."/>
            <person name="Winkler M.E."/>
        </authorList>
    </citation>
    <scope>NUCLEOTIDE SEQUENCE</scope>
</reference>
<organism evidence="1">
    <name type="scientific">marine metagenome</name>
    <dbReference type="NCBI Taxonomy" id="408172"/>
    <lineage>
        <taxon>unclassified sequences</taxon>
        <taxon>metagenomes</taxon>
        <taxon>ecological metagenomes</taxon>
    </lineage>
</organism>
<dbReference type="AlphaFoldDB" id="A0A382V1E0"/>
<name>A0A382V1E0_9ZZZZ</name>
<evidence type="ECO:0008006" key="2">
    <source>
        <dbReference type="Google" id="ProtNLM"/>
    </source>
</evidence>
<proteinExistence type="predicted"/>
<evidence type="ECO:0000313" key="1">
    <source>
        <dbReference type="EMBL" id="SVD40366.1"/>
    </source>
</evidence>
<sequence>GDGRMGSTMIYNNERSSERRVRVGNEPNRTVIWNFDLRARREAPILTRIVDMLPLIKTAVPSEVVLDAEVAQSRPNLNTKGKGYIDDFEGSERPTSLAIGRTRWSPSSVLEDSRYGENERGRFIWYNPFDGVQRTDIWPNQEEQLEAQNRRADILALELAPNARSAESWGGIVAALSAVNDFSQSKFLEIWVRGEEGILHVNLGDQINEDYVANGLLDTEDEPFPGRSTGDGLVSKEEDLGIDSRDDEAELNFYLLLQDASFDTTGSLDQRKQAFNSFYSEPDPLRSN</sequence>
<dbReference type="EMBL" id="UINC01148466">
    <property type="protein sequence ID" value="SVD40366.1"/>
    <property type="molecule type" value="Genomic_DNA"/>
</dbReference>
<gene>
    <name evidence="1" type="ORF">METZ01_LOCUS393220</name>
</gene>
<protein>
    <recommendedName>
        <fullName evidence="2">Cell surface protein SprA</fullName>
    </recommendedName>
</protein>
<accession>A0A382V1E0</accession>
<feature type="non-terminal residue" evidence="1">
    <location>
        <position position="288"/>
    </location>
</feature>